<keyword evidence="1" id="KW-0433">Leucine-rich repeat</keyword>
<feature type="domain" description="Disease resistance R13L4/SHOC-2-like LRR" evidence="3">
    <location>
        <begin position="105"/>
        <end position="201"/>
    </location>
</feature>
<dbReference type="Gene3D" id="3.80.10.10">
    <property type="entry name" value="Ribonuclease Inhibitor"/>
    <property type="match status" value="2"/>
</dbReference>
<protein>
    <submittedName>
        <fullName evidence="4">Leucine-rich repeat-containing protein 28</fullName>
    </submittedName>
</protein>
<proteinExistence type="predicted"/>
<dbReference type="InterPro" id="IPR003591">
    <property type="entry name" value="Leu-rich_rpt_typical-subtyp"/>
</dbReference>
<dbReference type="AlphaFoldDB" id="A0A6I8S1F5"/>
<evidence type="ECO:0000259" key="3">
    <source>
        <dbReference type="Pfam" id="PF23598"/>
    </source>
</evidence>
<dbReference type="SUPFAM" id="SSF52058">
    <property type="entry name" value="L domain-like"/>
    <property type="match status" value="1"/>
</dbReference>
<sequence>MAFELCHTISVARLEKHKNLFLNYRNLNHFPLELLKDEGLQYLERLYMKRNSLTTLPENLAQKLPNLVELTNVATCFVFIYTAIGSLVKLQSLDLSNNALEILCPDIGRLKSLRHLRLTNNRLKFLPPEIGKLKELQTLDLSTNHLVSLPEKLYQCQSLQYLTVDRNLLCSIPRQLCQLASLNELSMAGNRLASLPLDLGRSRELQYVYVDNNVQLKGLPSYLYNKVIGCSGCGSPVPLTENKLLSFTSGQLSIHVPAEVKSIGSATDFVLPLQELALRSLHAIFCSFLQDLSCTTPISLPKSLLELLQCPLGHCHRCSQSMFTIVYPKLFPLRETPMAGLHQGRTAVSFVAYCCSTQCLQTFDLLS</sequence>
<dbReference type="PANTHER" id="PTHR48051">
    <property type="match status" value="1"/>
</dbReference>
<evidence type="ECO:0000313" key="4">
    <source>
        <dbReference type="Ensembl" id="ENSXETP00000090735"/>
    </source>
</evidence>
<dbReference type="SMART" id="SM00364">
    <property type="entry name" value="LRR_BAC"/>
    <property type="match status" value="5"/>
</dbReference>
<dbReference type="Ensembl" id="ENSXETT00000091460">
    <property type="protein sequence ID" value="ENSXETP00000090735"/>
    <property type="gene ID" value="ENSXETG00000018804"/>
</dbReference>
<dbReference type="SMART" id="SM00369">
    <property type="entry name" value="LRR_TYP"/>
    <property type="match status" value="5"/>
</dbReference>
<dbReference type="PROSITE" id="PS51450">
    <property type="entry name" value="LRR"/>
    <property type="match status" value="2"/>
</dbReference>
<reference evidence="4" key="2">
    <citation type="submission" date="2020-05" db="UniProtKB">
        <authorList>
            <consortium name="Ensembl"/>
        </authorList>
    </citation>
    <scope>IDENTIFICATION</scope>
</reference>
<dbReference type="GeneTree" id="ENSGT00940000157771"/>
<keyword evidence="2" id="KW-0677">Repeat</keyword>
<dbReference type="InterPro" id="IPR032675">
    <property type="entry name" value="LRR_dom_sf"/>
</dbReference>
<dbReference type="InterPro" id="IPR055414">
    <property type="entry name" value="LRR_R13L4/SHOC2-like"/>
</dbReference>
<dbReference type="InterPro" id="IPR001611">
    <property type="entry name" value="Leu-rich_rpt"/>
</dbReference>
<evidence type="ECO:0000256" key="2">
    <source>
        <dbReference type="ARBA" id="ARBA00022737"/>
    </source>
</evidence>
<dbReference type="PANTHER" id="PTHR48051:SF12">
    <property type="entry name" value="LEUCINE-RICH REPEAT-CONTAINING PROTEIN 28"/>
    <property type="match status" value="1"/>
</dbReference>
<dbReference type="Bgee" id="ENSXETG00000018804">
    <property type="expression patterns" value="Expressed in skeletal muscle tissue and 12 other cell types or tissues"/>
</dbReference>
<name>A0A6I8S1F5_XENTR</name>
<dbReference type="PRINTS" id="PR00019">
    <property type="entry name" value="LEURICHRPT"/>
</dbReference>
<dbReference type="InterPro" id="IPR050216">
    <property type="entry name" value="LRR_domain-containing"/>
</dbReference>
<evidence type="ECO:0000256" key="1">
    <source>
        <dbReference type="ARBA" id="ARBA00022614"/>
    </source>
</evidence>
<accession>A0A6I8S1F5</accession>
<organism evidence="4">
    <name type="scientific">Xenopus tropicalis</name>
    <name type="common">Western clawed frog</name>
    <name type="synonym">Silurana tropicalis</name>
    <dbReference type="NCBI Taxonomy" id="8364"/>
    <lineage>
        <taxon>Eukaryota</taxon>
        <taxon>Metazoa</taxon>
        <taxon>Chordata</taxon>
        <taxon>Craniata</taxon>
        <taxon>Vertebrata</taxon>
        <taxon>Euteleostomi</taxon>
        <taxon>Amphibia</taxon>
        <taxon>Batrachia</taxon>
        <taxon>Anura</taxon>
        <taxon>Pipoidea</taxon>
        <taxon>Pipidae</taxon>
        <taxon>Xenopodinae</taxon>
        <taxon>Xenopus</taxon>
        <taxon>Silurana</taxon>
    </lineage>
</organism>
<dbReference type="Xenbase" id="XB-GENE-957286">
    <property type="gene designation" value="lrrc28"/>
</dbReference>
<dbReference type="Pfam" id="PF23598">
    <property type="entry name" value="LRR_14"/>
    <property type="match status" value="1"/>
</dbReference>
<reference evidence="4" key="1">
    <citation type="journal article" date="2010" name="Science">
        <title>The genome of the Western clawed frog Xenopus tropicalis.</title>
        <authorList>
            <person name="Hellsten U."/>
            <person name="Harland R.M."/>
            <person name="Gilchrist M.J."/>
            <person name="Hendrix D."/>
            <person name="Jurka J."/>
            <person name="Kapitonov V."/>
            <person name="Ovcharenko I."/>
            <person name="Putnam N.H."/>
            <person name="Shu S."/>
            <person name="Taher L."/>
            <person name="Blitz I.L."/>
            <person name="Blumberg B."/>
            <person name="Dichmann D.S."/>
            <person name="Dubchak I."/>
            <person name="Amaya E."/>
            <person name="Detter J.C."/>
            <person name="Fletcher R."/>
            <person name="Gerhard D.S."/>
            <person name="Goodstein D."/>
            <person name="Graves T."/>
            <person name="Grigoriev I.V."/>
            <person name="Grimwood J."/>
            <person name="Kawashima T."/>
            <person name="Lindquist E."/>
            <person name="Lucas S.M."/>
            <person name="Mead P.E."/>
            <person name="Mitros T."/>
            <person name="Ogino H."/>
            <person name="Ohta Y."/>
            <person name="Poliakov A.V."/>
            <person name="Pollet N."/>
            <person name="Robert J."/>
            <person name="Salamov A."/>
            <person name="Sater A.K."/>
            <person name="Schmutz J."/>
            <person name="Terry A."/>
            <person name="Vize P.D."/>
            <person name="Warren W.C."/>
            <person name="Wells D."/>
            <person name="Wills A."/>
            <person name="Wilson R.K."/>
            <person name="Zimmerman L.B."/>
            <person name="Zorn A.M."/>
            <person name="Grainger R."/>
            <person name="Grammer T."/>
            <person name="Khokha M.K."/>
            <person name="Richardson P.M."/>
            <person name="Rokhsar D.S."/>
        </authorList>
    </citation>
    <scope>NUCLEOTIDE SEQUENCE [LARGE SCALE GENOMIC DNA]</scope>
    <source>
        <strain evidence="4">Nigerian</strain>
    </source>
</reference>
<gene>
    <name evidence="4" type="primary">lrrc28</name>
</gene>